<dbReference type="Gramene" id="GBG91184">
    <property type="protein sequence ID" value="GBG91184"/>
    <property type="gene ID" value="CBR_g52066"/>
</dbReference>
<keyword evidence="3" id="KW-0862">Zinc</keyword>
<proteinExistence type="predicted"/>
<keyword evidence="8" id="KW-1185">Reference proteome</keyword>
<feature type="compositionally biased region" description="Polar residues" evidence="5">
    <location>
        <begin position="21"/>
        <end position="31"/>
    </location>
</feature>
<dbReference type="GO" id="GO:0008270">
    <property type="term" value="F:zinc ion binding"/>
    <property type="evidence" value="ECO:0007669"/>
    <property type="project" value="UniProtKB-KW"/>
</dbReference>
<dbReference type="Gene3D" id="6.10.140.2220">
    <property type="match status" value="1"/>
</dbReference>
<dbReference type="SUPFAM" id="SSF144232">
    <property type="entry name" value="HIT/MYND zinc finger-like"/>
    <property type="match status" value="1"/>
</dbReference>
<evidence type="ECO:0000313" key="7">
    <source>
        <dbReference type="EMBL" id="GBG91184.1"/>
    </source>
</evidence>
<dbReference type="OrthoDB" id="341421at2759"/>
<feature type="region of interest" description="Disordered" evidence="5">
    <location>
        <begin position="54"/>
        <end position="114"/>
    </location>
</feature>
<reference evidence="7 8" key="1">
    <citation type="journal article" date="2018" name="Cell">
        <title>The Chara Genome: Secondary Complexity and Implications for Plant Terrestrialization.</title>
        <authorList>
            <person name="Nishiyama T."/>
            <person name="Sakayama H."/>
            <person name="Vries J.D."/>
            <person name="Buschmann H."/>
            <person name="Saint-Marcoux D."/>
            <person name="Ullrich K.K."/>
            <person name="Haas F.B."/>
            <person name="Vanderstraeten L."/>
            <person name="Becker D."/>
            <person name="Lang D."/>
            <person name="Vosolsobe S."/>
            <person name="Rombauts S."/>
            <person name="Wilhelmsson P.K.I."/>
            <person name="Janitza P."/>
            <person name="Kern R."/>
            <person name="Heyl A."/>
            <person name="Rumpler F."/>
            <person name="Villalobos L.I.A.C."/>
            <person name="Clay J.M."/>
            <person name="Skokan R."/>
            <person name="Toyoda A."/>
            <person name="Suzuki Y."/>
            <person name="Kagoshima H."/>
            <person name="Schijlen E."/>
            <person name="Tajeshwar N."/>
            <person name="Catarino B."/>
            <person name="Hetherington A.J."/>
            <person name="Saltykova A."/>
            <person name="Bonnot C."/>
            <person name="Breuninger H."/>
            <person name="Symeonidi A."/>
            <person name="Radhakrishnan G.V."/>
            <person name="Van Nieuwerburgh F."/>
            <person name="Deforce D."/>
            <person name="Chang C."/>
            <person name="Karol K.G."/>
            <person name="Hedrich R."/>
            <person name="Ulvskov P."/>
            <person name="Glockner G."/>
            <person name="Delwiche C.F."/>
            <person name="Petrasek J."/>
            <person name="Van de Peer Y."/>
            <person name="Friml J."/>
            <person name="Beilby M."/>
            <person name="Dolan L."/>
            <person name="Kohara Y."/>
            <person name="Sugano S."/>
            <person name="Fujiyama A."/>
            <person name="Delaux P.-M."/>
            <person name="Quint M."/>
            <person name="TheiBen G."/>
            <person name="Hagemann M."/>
            <person name="Harholt J."/>
            <person name="Dunand C."/>
            <person name="Zachgo S."/>
            <person name="Langdale J."/>
            <person name="Maumus F."/>
            <person name="Straeten D.V.D."/>
            <person name="Gould S.B."/>
            <person name="Rensing S.A."/>
        </authorList>
    </citation>
    <scope>NUCLEOTIDE SEQUENCE [LARGE SCALE GENOMIC DNA]</scope>
    <source>
        <strain evidence="7 8">S276</strain>
    </source>
</reference>
<evidence type="ECO:0000313" key="8">
    <source>
        <dbReference type="Proteomes" id="UP000265515"/>
    </source>
</evidence>
<feature type="region of interest" description="Disordered" evidence="5">
    <location>
        <begin position="19"/>
        <end position="39"/>
    </location>
</feature>
<dbReference type="InterPro" id="IPR002893">
    <property type="entry name" value="Znf_MYND"/>
</dbReference>
<name>A0A388M9C7_CHABU</name>
<dbReference type="Pfam" id="PF01753">
    <property type="entry name" value="zf-MYND"/>
    <property type="match status" value="1"/>
</dbReference>
<dbReference type="AlphaFoldDB" id="A0A388M9C7"/>
<dbReference type="Proteomes" id="UP000265515">
    <property type="component" value="Unassembled WGS sequence"/>
</dbReference>
<feature type="compositionally biased region" description="Acidic residues" evidence="5">
    <location>
        <begin position="422"/>
        <end position="456"/>
    </location>
</feature>
<evidence type="ECO:0000259" key="6">
    <source>
        <dbReference type="PROSITE" id="PS50865"/>
    </source>
</evidence>
<dbReference type="Gene3D" id="6.20.20.10">
    <property type="match status" value="1"/>
</dbReference>
<feature type="region of interest" description="Disordered" evidence="5">
    <location>
        <begin position="157"/>
        <end position="186"/>
    </location>
</feature>
<protein>
    <recommendedName>
        <fullName evidence="6">MYND-type domain-containing protein</fullName>
    </recommendedName>
</protein>
<keyword evidence="1" id="KW-0479">Metal-binding</keyword>
<sequence>MADGSDISSASWLRCNESIGRDSSATQSHTESMGMVLSEGERSLVTSLYRKYRCPSSCGDGCSSTKGYTGAAMESRIVKRDPDQDDLQREEGQQSADGTADGTGGGRGDRCPSTYSRKHAAEEFVMYGCQEDGQLKDAPDSANSDQHLMKGMEKAQRVKNGGDEVSKDGVAVGPTNNGRNRAADLEKDPKDDITDLRDIRSGAKVDPPIDVDVEGACGCVLHSSSNVHATWRDKQSTLRVCDANSDFRKAPELSMPVANCKQPTGRSRKSDASSNWPTEECDITVRICGACNGSGRCFERYYYRQLEAECSHCHGEGVVRRSLRPRPTKANQSNYDANQENEAANQGSKPCVCFSCSKVGAQDDMFCCSDCKMTVYCGKECQKKDWANHKQVCMTPVPSIHVTSETIAKPLVLLRTIHDYNDGDEDGDDDADDDGDNDEDDNDDDDDGDDDGDDDELKGGMSVSQMLA</sequence>
<dbReference type="PROSITE" id="PS50865">
    <property type="entry name" value="ZF_MYND_2"/>
    <property type="match status" value="1"/>
</dbReference>
<evidence type="ECO:0000256" key="4">
    <source>
        <dbReference type="PROSITE-ProRule" id="PRU00134"/>
    </source>
</evidence>
<gene>
    <name evidence="7" type="ORF">CBR_g52066</name>
</gene>
<evidence type="ECO:0000256" key="3">
    <source>
        <dbReference type="ARBA" id="ARBA00022833"/>
    </source>
</evidence>
<dbReference type="EMBL" id="BFEA01000880">
    <property type="protein sequence ID" value="GBG91184.1"/>
    <property type="molecule type" value="Genomic_DNA"/>
</dbReference>
<dbReference type="PANTHER" id="PTHR35711:SF1">
    <property type="entry name" value="ECTODERMAL, ISOFORM F"/>
    <property type="match status" value="1"/>
</dbReference>
<dbReference type="SUPFAM" id="SSF57938">
    <property type="entry name" value="DnaJ/Hsp40 cysteine-rich domain"/>
    <property type="match status" value="1"/>
</dbReference>
<feature type="compositionally biased region" description="Basic and acidic residues" evidence="5">
    <location>
        <begin position="157"/>
        <end position="167"/>
    </location>
</feature>
<evidence type="ECO:0000256" key="1">
    <source>
        <dbReference type="ARBA" id="ARBA00022723"/>
    </source>
</evidence>
<comment type="caution">
    <text evidence="7">The sequence shown here is derived from an EMBL/GenBank/DDBJ whole genome shotgun (WGS) entry which is preliminary data.</text>
</comment>
<keyword evidence="2 4" id="KW-0863">Zinc-finger</keyword>
<dbReference type="PANTHER" id="PTHR35711">
    <property type="entry name" value="EXPRESSED PROTEIN"/>
    <property type="match status" value="1"/>
</dbReference>
<feature type="region of interest" description="Disordered" evidence="5">
    <location>
        <begin position="419"/>
        <end position="468"/>
    </location>
</feature>
<organism evidence="7 8">
    <name type="scientific">Chara braunii</name>
    <name type="common">Braun's stonewort</name>
    <dbReference type="NCBI Taxonomy" id="69332"/>
    <lineage>
        <taxon>Eukaryota</taxon>
        <taxon>Viridiplantae</taxon>
        <taxon>Streptophyta</taxon>
        <taxon>Charophyceae</taxon>
        <taxon>Charales</taxon>
        <taxon>Characeae</taxon>
        <taxon>Chara</taxon>
    </lineage>
</organism>
<evidence type="ECO:0000256" key="5">
    <source>
        <dbReference type="SAM" id="MobiDB-lite"/>
    </source>
</evidence>
<dbReference type="InterPro" id="IPR036410">
    <property type="entry name" value="HSP_DnaJ_Cys-rich_dom_sf"/>
</dbReference>
<evidence type="ECO:0000256" key="2">
    <source>
        <dbReference type="ARBA" id="ARBA00022771"/>
    </source>
</evidence>
<accession>A0A388M9C7</accession>
<feature type="domain" description="MYND-type" evidence="6">
    <location>
        <begin position="353"/>
        <end position="393"/>
    </location>
</feature>
<feature type="compositionally biased region" description="Basic and acidic residues" evidence="5">
    <location>
        <begin position="76"/>
        <end position="92"/>
    </location>
</feature>